<dbReference type="SMART" id="SM00052">
    <property type="entry name" value="EAL"/>
    <property type="match status" value="1"/>
</dbReference>
<dbReference type="SUPFAM" id="SSF109604">
    <property type="entry name" value="HD-domain/PDEase-like"/>
    <property type="match status" value="1"/>
</dbReference>
<protein>
    <submittedName>
        <fullName evidence="3">HDOD domain-containing protein</fullName>
    </submittedName>
</protein>
<organism evidence="3 4">
    <name type="scientific">Zhongshania borealis</name>
    <dbReference type="NCBI Taxonomy" id="889488"/>
    <lineage>
        <taxon>Bacteria</taxon>
        <taxon>Pseudomonadati</taxon>
        <taxon>Pseudomonadota</taxon>
        <taxon>Gammaproteobacteria</taxon>
        <taxon>Cellvibrionales</taxon>
        <taxon>Spongiibacteraceae</taxon>
        <taxon>Zhongshania</taxon>
    </lineage>
</organism>
<dbReference type="Proteomes" id="UP001500392">
    <property type="component" value="Unassembled WGS sequence"/>
</dbReference>
<dbReference type="SUPFAM" id="SSF141868">
    <property type="entry name" value="EAL domain-like"/>
    <property type="match status" value="1"/>
</dbReference>
<reference evidence="4" key="1">
    <citation type="journal article" date="2019" name="Int. J. Syst. Evol. Microbiol.">
        <title>The Global Catalogue of Microorganisms (GCM) 10K type strain sequencing project: providing services to taxonomists for standard genome sequencing and annotation.</title>
        <authorList>
            <consortium name="The Broad Institute Genomics Platform"/>
            <consortium name="The Broad Institute Genome Sequencing Center for Infectious Disease"/>
            <person name="Wu L."/>
            <person name="Ma J."/>
        </authorList>
    </citation>
    <scope>NUCLEOTIDE SEQUENCE [LARGE SCALE GENOMIC DNA]</scope>
    <source>
        <strain evidence="4">JCM 17304</strain>
    </source>
</reference>
<evidence type="ECO:0000313" key="3">
    <source>
        <dbReference type="EMBL" id="GAA4085581.1"/>
    </source>
</evidence>
<dbReference type="Gene3D" id="3.20.20.450">
    <property type="entry name" value="EAL domain"/>
    <property type="match status" value="1"/>
</dbReference>
<dbReference type="EMBL" id="BAABDM010000001">
    <property type="protein sequence ID" value="GAA4085581.1"/>
    <property type="molecule type" value="Genomic_DNA"/>
</dbReference>
<keyword evidence="4" id="KW-1185">Reference proteome</keyword>
<dbReference type="InterPro" id="IPR014408">
    <property type="entry name" value="dGMP_Pdiesterase_EAL/HD-GYP"/>
</dbReference>
<evidence type="ECO:0000259" key="2">
    <source>
        <dbReference type="PROSITE" id="PS51833"/>
    </source>
</evidence>
<dbReference type="InterPro" id="IPR001633">
    <property type="entry name" value="EAL_dom"/>
</dbReference>
<sequence length="408" mass="44994">MSDTPTLLMARQPILNSKGKTVAYELLCRSVAINSLESQDTDGTMATGEVIIGAFHDLGIDTITSGLPAFVNLTESWLSSPPPVKANKLVCEVLEYIPPNTTNIEAVQQLRAQGFKVALDDYTGDAEQSKWLPYVDIVKVDISDIVEGQSSASLIQRHQNDTLVWLAEKVETLEEFKRCAAEGYSLFQGYFFSRPAPLFGTRKNDSQFAVMRLLKTINNEENTMLDISNAIQSDPQLSYRILQFMNSASVAKITEITSVHHAATMAGVDRIKSWANMLALGRLDNKPRALLEQALSRAYICQMLVKKQNILDQHTAYTTGMFSLLDAFIDLPLAEVCTTLELSTTMTDALLNHEGGYGQILQLAIAINKGNWTQINTLPQNISVPDLADIQSKAFSEVSQQLILSGLN</sequence>
<dbReference type="InterPro" id="IPR013976">
    <property type="entry name" value="HDOD"/>
</dbReference>
<name>A0ABP7WBT1_9GAMM</name>
<dbReference type="Gene3D" id="1.10.3210.10">
    <property type="entry name" value="Hypothetical protein af1432"/>
    <property type="match status" value="1"/>
</dbReference>
<dbReference type="PROSITE" id="PS50883">
    <property type="entry name" value="EAL"/>
    <property type="match status" value="1"/>
</dbReference>
<dbReference type="RefSeq" id="WP_344932244.1">
    <property type="nucleotide sequence ID" value="NZ_BAABDM010000001.1"/>
</dbReference>
<dbReference type="Pfam" id="PF08668">
    <property type="entry name" value="HDOD"/>
    <property type="match status" value="1"/>
</dbReference>
<evidence type="ECO:0000259" key="1">
    <source>
        <dbReference type="PROSITE" id="PS50883"/>
    </source>
</evidence>
<dbReference type="PANTHER" id="PTHR33525:SF4">
    <property type="entry name" value="CYCLIC DI-GMP PHOSPHODIESTERASE CDGJ"/>
    <property type="match status" value="1"/>
</dbReference>
<evidence type="ECO:0000313" key="4">
    <source>
        <dbReference type="Proteomes" id="UP001500392"/>
    </source>
</evidence>
<dbReference type="Pfam" id="PF00563">
    <property type="entry name" value="EAL"/>
    <property type="match status" value="1"/>
</dbReference>
<feature type="domain" description="EAL" evidence="1">
    <location>
        <begin position="1"/>
        <end position="209"/>
    </location>
</feature>
<proteinExistence type="predicted"/>
<dbReference type="PIRSF" id="PIRSF003180">
    <property type="entry name" value="DiGMPpdiest_YuxH"/>
    <property type="match status" value="1"/>
</dbReference>
<feature type="domain" description="HDOD" evidence="2">
    <location>
        <begin position="203"/>
        <end position="388"/>
    </location>
</feature>
<accession>A0ABP7WBT1</accession>
<comment type="caution">
    <text evidence="3">The sequence shown here is derived from an EMBL/GenBank/DDBJ whole genome shotgun (WGS) entry which is preliminary data.</text>
</comment>
<dbReference type="InterPro" id="IPR035919">
    <property type="entry name" value="EAL_sf"/>
</dbReference>
<dbReference type="PROSITE" id="PS51833">
    <property type="entry name" value="HDOD"/>
    <property type="match status" value="1"/>
</dbReference>
<dbReference type="PANTHER" id="PTHR33525">
    <property type="match status" value="1"/>
</dbReference>
<dbReference type="InterPro" id="IPR052340">
    <property type="entry name" value="RNase_Y/CdgJ"/>
</dbReference>
<gene>
    <name evidence="3" type="ORF">GCM10022414_05440</name>
</gene>